<dbReference type="RefSeq" id="XP_043035965.1">
    <property type="nucleotide sequence ID" value="XM_043180728.1"/>
</dbReference>
<dbReference type="Proteomes" id="UP000812287">
    <property type="component" value="Unassembled WGS sequence"/>
</dbReference>
<organism evidence="1 2">
    <name type="scientific">Guyanagaster necrorhizus</name>
    <dbReference type="NCBI Taxonomy" id="856835"/>
    <lineage>
        <taxon>Eukaryota</taxon>
        <taxon>Fungi</taxon>
        <taxon>Dikarya</taxon>
        <taxon>Basidiomycota</taxon>
        <taxon>Agaricomycotina</taxon>
        <taxon>Agaricomycetes</taxon>
        <taxon>Agaricomycetidae</taxon>
        <taxon>Agaricales</taxon>
        <taxon>Marasmiineae</taxon>
        <taxon>Physalacriaceae</taxon>
        <taxon>Guyanagaster</taxon>
    </lineage>
</organism>
<gene>
    <name evidence="1" type="ORF">BT62DRAFT_384155</name>
</gene>
<name>A0A9P7VKZ1_9AGAR</name>
<sequence length="99" mass="10695">MPRSFNIGTCTRSAKFTTAASEMTLFLYIKDTAGCFAVVLEAVEKLENNDKDLQALAGTIVMMNQIVKQTAEAHGEASVPSIPSVSFIELKVAPKQVCK</sequence>
<proteinExistence type="predicted"/>
<dbReference type="GeneID" id="66103024"/>
<dbReference type="EMBL" id="MU250551">
    <property type="protein sequence ID" value="KAG7442465.1"/>
    <property type="molecule type" value="Genomic_DNA"/>
</dbReference>
<comment type="caution">
    <text evidence="1">The sequence shown here is derived from an EMBL/GenBank/DDBJ whole genome shotgun (WGS) entry which is preliminary data.</text>
</comment>
<accession>A0A9P7VKZ1</accession>
<dbReference type="AlphaFoldDB" id="A0A9P7VKZ1"/>
<protein>
    <submittedName>
        <fullName evidence="1">Uncharacterized protein</fullName>
    </submittedName>
</protein>
<reference evidence="1" key="1">
    <citation type="submission" date="2020-11" db="EMBL/GenBank/DDBJ databases">
        <title>Adaptations for nitrogen fixation in a non-lichenized fungal sporocarp promotes dispersal by wood-feeding termites.</title>
        <authorList>
            <consortium name="DOE Joint Genome Institute"/>
            <person name="Koch R.A."/>
            <person name="Yoon G."/>
            <person name="Arayal U."/>
            <person name="Lail K."/>
            <person name="Amirebrahimi M."/>
            <person name="Labutti K."/>
            <person name="Lipzen A."/>
            <person name="Riley R."/>
            <person name="Barry K."/>
            <person name="Henrissat B."/>
            <person name="Grigoriev I.V."/>
            <person name="Herr J.R."/>
            <person name="Aime M.C."/>
        </authorList>
    </citation>
    <scope>NUCLEOTIDE SEQUENCE</scope>
    <source>
        <strain evidence="1">MCA 3950</strain>
    </source>
</reference>
<evidence type="ECO:0000313" key="2">
    <source>
        <dbReference type="Proteomes" id="UP000812287"/>
    </source>
</evidence>
<dbReference type="OrthoDB" id="2897476at2759"/>
<evidence type="ECO:0000313" key="1">
    <source>
        <dbReference type="EMBL" id="KAG7442465.1"/>
    </source>
</evidence>
<keyword evidence="2" id="KW-1185">Reference proteome</keyword>